<dbReference type="EMBL" id="QGKX02001347">
    <property type="protein sequence ID" value="KAF3522316.1"/>
    <property type="molecule type" value="Genomic_DNA"/>
</dbReference>
<evidence type="ECO:0000313" key="1">
    <source>
        <dbReference type="EMBL" id="KAF3522316.1"/>
    </source>
</evidence>
<gene>
    <name evidence="1" type="ORF">F2Q69_00050072</name>
</gene>
<name>A0A8S9PUS7_BRACR</name>
<evidence type="ECO:0000313" key="2">
    <source>
        <dbReference type="Proteomes" id="UP000712600"/>
    </source>
</evidence>
<protein>
    <submittedName>
        <fullName evidence="1">Uncharacterized protein</fullName>
    </submittedName>
</protein>
<accession>A0A8S9PUS7</accession>
<dbReference type="AlphaFoldDB" id="A0A8S9PUS7"/>
<proteinExistence type="predicted"/>
<sequence>MLSPVLYSAAVSQASHGATLSNSGNSHLPRDALMLQSNKRKSPKMMSSLIEKKLEFSSSPETDFILRRRGGEQTSISFKESRHRFDSS</sequence>
<dbReference type="Proteomes" id="UP000712600">
    <property type="component" value="Unassembled WGS sequence"/>
</dbReference>
<comment type="caution">
    <text evidence="1">The sequence shown here is derived from an EMBL/GenBank/DDBJ whole genome shotgun (WGS) entry which is preliminary data.</text>
</comment>
<reference evidence="1" key="1">
    <citation type="submission" date="2019-12" db="EMBL/GenBank/DDBJ databases">
        <title>Genome sequencing and annotation of Brassica cretica.</title>
        <authorList>
            <person name="Studholme D.J."/>
            <person name="Sarris P."/>
        </authorList>
    </citation>
    <scope>NUCLEOTIDE SEQUENCE</scope>
    <source>
        <strain evidence="1">PFS-109/04</strain>
        <tissue evidence="1">Leaf</tissue>
    </source>
</reference>
<organism evidence="1 2">
    <name type="scientific">Brassica cretica</name>
    <name type="common">Mustard</name>
    <dbReference type="NCBI Taxonomy" id="69181"/>
    <lineage>
        <taxon>Eukaryota</taxon>
        <taxon>Viridiplantae</taxon>
        <taxon>Streptophyta</taxon>
        <taxon>Embryophyta</taxon>
        <taxon>Tracheophyta</taxon>
        <taxon>Spermatophyta</taxon>
        <taxon>Magnoliopsida</taxon>
        <taxon>eudicotyledons</taxon>
        <taxon>Gunneridae</taxon>
        <taxon>Pentapetalae</taxon>
        <taxon>rosids</taxon>
        <taxon>malvids</taxon>
        <taxon>Brassicales</taxon>
        <taxon>Brassicaceae</taxon>
        <taxon>Brassiceae</taxon>
        <taxon>Brassica</taxon>
    </lineage>
</organism>